<dbReference type="Proteomes" id="UP000255389">
    <property type="component" value="Unassembled WGS sequence"/>
</dbReference>
<evidence type="ECO:0000313" key="4">
    <source>
        <dbReference type="EMBL" id="STZ87918.1"/>
    </source>
</evidence>
<dbReference type="CDD" id="cd04433">
    <property type="entry name" value="AFD_class_I"/>
    <property type="match status" value="1"/>
</dbReference>
<gene>
    <name evidence="4" type="primary">fadK_1</name>
    <name evidence="4" type="ORF">NCTC1542_02693</name>
</gene>
<evidence type="ECO:0000259" key="3">
    <source>
        <dbReference type="SMART" id="SM01007"/>
    </source>
</evidence>
<dbReference type="Pfam" id="PF00596">
    <property type="entry name" value="Aldolase_II"/>
    <property type="match status" value="1"/>
</dbReference>
<sequence>MKAGDSVVDTADAAHYRASGWWSDRTLSQTVREHALARPDKPAYVDYPDQAFTWNEFDRAASLLAAQLAGVGIKPGDRIAVWHGDTTAIHVLFVAIERCGAVVVGIGARAGIREATQILRTTVPRLVISDAARHSSALATASSLTPQIRALELEGLSLGPDVPSRPPAAGVGADDVFLINSTSGTTGLPKCVVHTQNRWHYFHQKAVANGALTSDDVLLPVIPAPFGFGIWTAHTTPIYLGATTVLLERFDAKAACEAIAHHRVSVLCCVSTQLMMIMADPASRENDLSSLRVVFTGGEALPYQRAADFEDLTGATILQFYGSNETGLLSGTTLQDCRDRRLRTAGRLVPEMAVRLFDGDDDVTSTGRGQPACRGPATSLGYLGGVDHDKLYTPDGWMRMGDICEIDAEGYLSVTGRTSDFIVRGGKNISAGEVEDAVTTHPAVAVAAAVAMPDPVFGEKVCIYVEPVPRANSRPLDLGGSSSTCWPRACRRNCFPRSSSSLTSCPGPRVERSPKVNSAKISGCGWETAMSVGEVRQGGLKVWSPSVTPPIGVDLTEEQTLAVAFRHLAGIGFAENMAGHITWQPDGRAEMLVNPWGLWWQEITSSDICAVDEDAHVVRGRWDVTPAIHIHTELHRVRDDARVVIHNHPYYVSLIAALGKLPELVHQTGSLFLDDMCFVETYDGEVDSAPRARELAARIGTANLTILANHGVITTGGTVAEAVYRAASIDRVCKLAYQVMLTGRAPTAMNRSDMYGMRASLIERAADVYWAGAARMTIKADPEVLT</sequence>
<evidence type="ECO:0000256" key="2">
    <source>
        <dbReference type="ARBA" id="ARBA00022598"/>
    </source>
</evidence>
<dbReference type="InterPro" id="IPR045851">
    <property type="entry name" value="AMP-bd_C_sf"/>
</dbReference>
<reference evidence="4 5" key="1">
    <citation type="submission" date="2018-06" db="EMBL/GenBank/DDBJ databases">
        <authorList>
            <consortium name="Pathogen Informatics"/>
            <person name="Doyle S."/>
        </authorList>
    </citation>
    <scope>NUCLEOTIDE SEQUENCE [LARGE SCALE GENOMIC DNA]</scope>
    <source>
        <strain evidence="4 5">NCTC1542</strain>
    </source>
</reference>
<dbReference type="AlphaFoldDB" id="A0A378UTA9"/>
<name>A0A378UTA9_MYCFO</name>
<keyword evidence="2 4" id="KW-0436">Ligase</keyword>
<dbReference type="InterPro" id="IPR036409">
    <property type="entry name" value="Aldolase_II/adducin_N_sf"/>
</dbReference>
<dbReference type="Gene3D" id="3.40.225.10">
    <property type="entry name" value="Class II aldolase/adducin N-terminal domain"/>
    <property type="match status" value="1"/>
</dbReference>
<dbReference type="Pfam" id="PF13193">
    <property type="entry name" value="AMP-binding_C"/>
    <property type="match status" value="1"/>
</dbReference>
<dbReference type="PANTHER" id="PTHR43201:SF5">
    <property type="entry name" value="MEDIUM-CHAIN ACYL-COA LIGASE ACSF2, MITOCHONDRIAL"/>
    <property type="match status" value="1"/>
</dbReference>
<dbReference type="GO" id="GO:0031956">
    <property type="term" value="F:medium-chain fatty acid-CoA ligase activity"/>
    <property type="evidence" value="ECO:0007669"/>
    <property type="project" value="TreeGrafter"/>
</dbReference>
<comment type="similarity">
    <text evidence="1">Belongs to the ATP-dependent AMP-binding enzyme family.</text>
</comment>
<dbReference type="Gene3D" id="3.40.50.12780">
    <property type="entry name" value="N-terminal domain of ligase-like"/>
    <property type="match status" value="1"/>
</dbReference>
<accession>A0A378UTA9</accession>
<dbReference type="SMART" id="SM01007">
    <property type="entry name" value="Aldolase_II"/>
    <property type="match status" value="1"/>
</dbReference>
<dbReference type="InterPro" id="IPR025110">
    <property type="entry name" value="AMP-bd_C"/>
</dbReference>
<evidence type="ECO:0000256" key="1">
    <source>
        <dbReference type="ARBA" id="ARBA00006432"/>
    </source>
</evidence>
<organism evidence="4 5">
    <name type="scientific">Mycolicibacterium fortuitum</name>
    <name type="common">Mycobacterium fortuitum</name>
    <dbReference type="NCBI Taxonomy" id="1766"/>
    <lineage>
        <taxon>Bacteria</taxon>
        <taxon>Bacillati</taxon>
        <taxon>Actinomycetota</taxon>
        <taxon>Actinomycetes</taxon>
        <taxon>Mycobacteriales</taxon>
        <taxon>Mycobacteriaceae</taxon>
        <taxon>Mycolicibacterium</taxon>
    </lineage>
</organism>
<dbReference type="EC" id="6.2.1.-" evidence="4"/>
<dbReference type="InterPro" id="IPR001303">
    <property type="entry name" value="Aldolase_II/adducin_N"/>
</dbReference>
<protein>
    <submittedName>
        <fullName evidence="4">Long-chain-fatty-acid--CoA ligase</fullName>
        <ecNumber evidence="4">6.2.1.-</ecNumber>
    </submittedName>
</protein>
<dbReference type="SUPFAM" id="SSF56801">
    <property type="entry name" value="Acetyl-CoA synthetase-like"/>
    <property type="match status" value="1"/>
</dbReference>
<dbReference type="GO" id="GO:0006631">
    <property type="term" value="P:fatty acid metabolic process"/>
    <property type="evidence" value="ECO:0007669"/>
    <property type="project" value="TreeGrafter"/>
</dbReference>
<dbReference type="InterPro" id="IPR042099">
    <property type="entry name" value="ANL_N_sf"/>
</dbReference>
<evidence type="ECO:0000313" key="5">
    <source>
        <dbReference type="Proteomes" id="UP000255389"/>
    </source>
</evidence>
<dbReference type="InterPro" id="IPR000873">
    <property type="entry name" value="AMP-dep_synth/lig_dom"/>
</dbReference>
<dbReference type="Gene3D" id="3.30.300.30">
    <property type="match status" value="1"/>
</dbReference>
<proteinExistence type="inferred from homology"/>
<feature type="domain" description="Class II aldolase/adducin N-terminal" evidence="3">
    <location>
        <begin position="559"/>
        <end position="737"/>
    </location>
</feature>
<dbReference type="PANTHER" id="PTHR43201">
    <property type="entry name" value="ACYL-COA SYNTHETASE"/>
    <property type="match status" value="1"/>
</dbReference>
<dbReference type="SUPFAM" id="SSF53639">
    <property type="entry name" value="AraD/HMP-PK domain-like"/>
    <property type="match status" value="1"/>
</dbReference>
<dbReference type="Pfam" id="PF00501">
    <property type="entry name" value="AMP-binding"/>
    <property type="match status" value="1"/>
</dbReference>
<dbReference type="EMBL" id="UGQY01000003">
    <property type="protein sequence ID" value="STZ87918.1"/>
    <property type="molecule type" value="Genomic_DNA"/>
</dbReference>